<protein>
    <submittedName>
        <fullName evidence="1">Uncharacterized protein</fullName>
    </submittedName>
</protein>
<reference evidence="1 2" key="1">
    <citation type="submission" date="2021-10" db="EMBL/GenBank/DDBJ databases">
        <title>Lutispora strain m25 sp. nov., a thermophilic, non-spore-forming bacterium isolated from a lab-scale methanogenic bioreactor digesting anaerobic sludge.</title>
        <authorList>
            <person name="El Houari A."/>
            <person name="Mcdonald J."/>
        </authorList>
    </citation>
    <scope>NUCLEOTIDE SEQUENCE [LARGE SCALE GENOMIC DNA]</scope>
    <source>
        <strain evidence="2">m25</strain>
    </source>
</reference>
<dbReference type="EMBL" id="JAJEKE010000013">
    <property type="protein sequence ID" value="MCQ1530644.1"/>
    <property type="molecule type" value="Genomic_DNA"/>
</dbReference>
<keyword evidence="2" id="KW-1185">Reference proteome</keyword>
<evidence type="ECO:0000313" key="1">
    <source>
        <dbReference type="EMBL" id="MCQ1530644.1"/>
    </source>
</evidence>
<comment type="caution">
    <text evidence="1">The sequence shown here is derived from an EMBL/GenBank/DDBJ whole genome shotgun (WGS) entry which is preliminary data.</text>
</comment>
<proteinExistence type="predicted"/>
<gene>
    <name evidence="1" type="ORF">LJD61_13965</name>
</gene>
<name>A0ABT1NJ87_9FIRM</name>
<dbReference type="RefSeq" id="WP_255228166.1">
    <property type="nucleotide sequence ID" value="NZ_JAJEKE010000013.1"/>
</dbReference>
<dbReference type="Proteomes" id="UP001651880">
    <property type="component" value="Unassembled WGS sequence"/>
</dbReference>
<evidence type="ECO:0000313" key="2">
    <source>
        <dbReference type="Proteomes" id="UP001651880"/>
    </source>
</evidence>
<organism evidence="1 2">
    <name type="scientific">Lutispora saccharofermentans</name>
    <dbReference type="NCBI Taxonomy" id="3024236"/>
    <lineage>
        <taxon>Bacteria</taxon>
        <taxon>Bacillati</taxon>
        <taxon>Bacillota</taxon>
        <taxon>Clostridia</taxon>
        <taxon>Lutisporales</taxon>
        <taxon>Lutisporaceae</taxon>
        <taxon>Lutispora</taxon>
    </lineage>
</organism>
<sequence length="72" mass="8621">MKPDQCEEYECSSYNYGDKVRLKTDWYQKHGFPYKKGSCFKVYYQFFDWIVTNGADFHIDDIELVETKAKTA</sequence>
<accession>A0ABT1NJ87</accession>